<dbReference type="InterPro" id="IPR051481">
    <property type="entry name" value="BTB-POZ/Galectin-3-binding"/>
</dbReference>
<dbReference type="SMART" id="SM00225">
    <property type="entry name" value="BTB"/>
    <property type="match status" value="1"/>
</dbReference>
<dbReference type="CDD" id="cd18186">
    <property type="entry name" value="BTB_POZ_ZBTB_KLHL-like"/>
    <property type="match status" value="1"/>
</dbReference>
<dbReference type="PANTHER" id="PTHR24410">
    <property type="entry name" value="HL07962P-RELATED"/>
    <property type="match status" value="1"/>
</dbReference>
<feature type="domain" description="BTB" evidence="1">
    <location>
        <begin position="161"/>
        <end position="220"/>
    </location>
</feature>
<dbReference type="InterPro" id="IPR000210">
    <property type="entry name" value="BTB/POZ_dom"/>
</dbReference>
<dbReference type="SUPFAM" id="SSF54695">
    <property type="entry name" value="POZ domain"/>
    <property type="match status" value="1"/>
</dbReference>
<dbReference type="WBParaSite" id="PDA_v2.g2021.t1">
    <property type="protein sequence ID" value="PDA_v2.g2021.t1"/>
    <property type="gene ID" value="PDA_v2.g2021"/>
</dbReference>
<accession>A0A914PV80</accession>
<dbReference type="PROSITE" id="PS50097">
    <property type="entry name" value="BTB"/>
    <property type="match status" value="1"/>
</dbReference>
<reference evidence="3" key="1">
    <citation type="submission" date="2022-11" db="UniProtKB">
        <authorList>
            <consortium name="WormBaseParasite"/>
        </authorList>
    </citation>
    <scope>IDENTIFICATION</scope>
</reference>
<evidence type="ECO:0000259" key="1">
    <source>
        <dbReference type="PROSITE" id="PS50097"/>
    </source>
</evidence>
<keyword evidence="2" id="KW-1185">Reference proteome</keyword>
<evidence type="ECO:0000313" key="3">
    <source>
        <dbReference type="WBParaSite" id="PDA_v2.g2021.t1"/>
    </source>
</evidence>
<name>A0A914PV80_9BILA</name>
<dbReference type="InterPro" id="IPR011333">
    <property type="entry name" value="SKP1/BTB/POZ_sf"/>
</dbReference>
<protein>
    <submittedName>
        <fullName evidence="3">BTB domain-containing protein</fullName>
    </submittedName>
</protein>
<dbReference type="Gene3D" id="3.30.710.10">
    <property type="entry name" value="Potassium Channel Kv1.1, Chain A"/>
    <property type="match status" value="1"/>
</dbReference>
<dbReference type="PANTHER" id="PTHR24410:SF23">
    <property type="entry name" value="BTB DOMAIN-CONTAINING PROTEIN-RELATED"/>
    <property type="match status" value="1"/>
</dbReference>
<dbReference type="AlphaFoldDB" id="A0A914PV80"/>
<proteinExistence type="predicted"/>
<evidence type="ECO:0000313" key="2">
    <source>
        <dbReference type="Proteomes" id="UP000887578"/>
    </source>
</evidence>
<sequence length="318" mass="36499">MSKLEVTNKGAETIDATWILDKVMFADNSTIESETKTLEGKLDLKWHLRCSLVSMFRKDPPDFFEFNIIIDSNILVDYTIYYCIHNKERKLKSNPGTIKKENNAIRLDKIHKDDFYSAENAYFSYGKFKLSFELILKHKKKTAFLEESSNWGLRLKENDNTDFELIVSGQTIKVHKLLLSVESSVLNDLFKNATGDQLDIPGYKEETVKAAIDFCYAQDIFEFVENTENALELLSFADKHDFKTLKPKLEAHLRKSLTKENIGTMVAASSKVICQNFRQACIDFVRSLLNNNKSGPAIDVSTFDTKFLQELVQQSLNQ</sequence>
<organism evidence="2 3">
    <name type="scientific">Panagrolaimus davidi</name>
    <dbReference type="NCBI Taxonomy" id="227884"/>
    <lineage>
        <taxon>Eukaryota</taxon>
        <taxon>Metazoa</taxon>
        <taxon>Ecdysozoa</taxon>
        <taxon>Nematoda</taxon>
        <taxon>Chromadorea</taxon>
        <taxon>Rhabditida</taxon>
        <taxon>Tylenchina</taxon>
        <taxon>Panagrolaimomorpha</taxon>
        <taxon>Panagrolaimoidea</taxon>
        <taxon>Panagrolaimidae</taxon>
        <taxon>Panagrolaimus</taxon>
    </lineage>
</organism>
<dbReference type="Proteomes" id="UP000887578">
    <property type="component" value="Unplaced"/>
</dbReference>
<dbReference type="Pfam" id="PF00651">
    <property type="entry name" value="BTB"/>
    <property type="match status" value="1"/>
</dbReference>